<protein>
    <submittedName>
        <fullName evidence="2">MYND-type domain-containing protein</fullName>
    </submittedName>
</protein>
<evidence type="ECO:0000313" key="2">
    <source>
        <dbReference type="WBParaSite" id="JU765_v2.g6756.t1"/>
    </source>
</evidence>
<name>A0AC34RGM9_9BILA</name>
<organism evidence="1 2">
    <name type="scientific">Panagrolaimus sp. JU765</name>
    <dbReference type="NCBI Taxonomy" id="591449"/>
    <lineage>
        <taxon>Eukaryota</taxon>
        <taxon>Metazoa</taxon>
        <taxon>Ecdysozoa</taxon>
        <taxon>Nematoda</taxon>
        <taxon>Chromadorea</taxon>
        <taxon>Rhabditida</taxon>
        <taxon>Tylenchina</taxon>
        <taxon>Panagrolaimomorpha</taxon>
        <taxon>Panagrolaimoidea</taxon>
        <taxon>Panagrolaimidae</taxon>
        <taxon>Panagrolaimus</taxon>
    </lineage>
</organism>
<dbReference type="WBParaSite" id="JU765_v2.g6756.t1">
    <property type="protein sequence ID" value="JU765_v2.g6756.t1"/>
    <property type="gene ID" value="JU765_v2.g6756"/>
</dbReference>
<accession>A0AC34RGM9</accession>
<proteinExistence type="predicted"/>
<evidence type="ECO:0000313" key="1">
    <source>
        <dbReference type="Proteomes" id="UP000887576"/>
    </source>
</evidence>
<reference evidence="2" key="1">
    <citation type="submission" date="2022-11" db="UniProtKB">
        <authorList>
            <consortium name="WormBaseParasite"/>
        </authorList>
    </citation>
    <scope>IDENTIFICATION</scope>
</reference>
<sequence length="88" mass="9964">MSIIVSTVELPRLIQERVPRMKASVKDSKNPMLSFCSNCLSQAPVASCCNFAAYCSSECQLADWVMHHAICLHEEYVNSMRKTRSCNY</sequence>
<dbReference type="Proteomes" id="UP000887576">
    <property type="component" value="Unplaced"/>
</dbReference>